<evidence type="ECO:0000259" key="1">
    <source>
        <dbReference type="Pfam" id="PF03983"/>
    </source>
</evidence>
<dbReference type="GO" id="GO:0008092">
    <property type="term" value="F:cytoskeletal protein binding"/>
    <property type="evidence" value="ECO:0007669"/>
    <property type="project" value="InterPro"/>
</dbReference>
<keyword evidence="3" id="KW-1185">Reference proteome</keyword>
<dbReference type="Gene3D" id="2.130.10.10">
    <property type="entry name" value="YVTN repeat-like/Quinoprotein amine dehydrogenase"/>
    <property type="match status" value="1"/>
</dbReference>
<proteinExistence type="predicted"/>
<dbReference type="Pfam" id="PF03983">
    <property type="entry name" value="SHD1"/>
    <property type="match status" value="1"/>
</dbReference>
<evidence type="ECO:0000313" key="2">
    <source>
        <dbReference type="EMBL" id="TWT70318.1"/>
    </source>
</evidence>
<dbReference type="InterPro" id="IPR007131">
    <property type="entry name" value="SHD1"/>
</dbReference>
<dbReference type="InterPro" id="IPR015943">
    <property type="entry name" value="WD40/YVTN_repeat-like_dom_sf"/>
</dbReference>
<protein>
    <recommendedName>
        <fullName evidence="1">SLA1 homology domain-containing protein</fullName>
    </recommendedName>
</protein>
<dbReference type="GO" id="GO:0043130">
    <property type="term" value="F:ubiquitin binding"/>
    <property type="evidence" value="ECO:0007669"/>
    <property type="project" value="InterPro"/>
</dbReference>
<reference evidence="2 3" key="1">
    <citation type="submission" date="2019-02" db="EMBL/GenBank/DDBJ databases">
        <title>Deep-cultivation of Planctomycetes and their phenomic and genomic characterization uncovers novel biology.</title>
        <authorList>
            <person name="Wiegand S."/>
            <person name="Jogler M."/>
            <person name="Boedeker C."/>
            <person name="Pinto D."/>
            <person name="Vollmers J."/>
            <person name="Rivas-Marin E."/>
            <person name="Kohn T."/>
            <person name="Peeters S.H."/>
            <person name="Heuer A."/>
            <person name="Rast P."/>
            <person name="Oberbeckmann S."/>
            <person name="Bunk B."/>
            <person name="Jeske O."/>
            <person name="Meyerdierks A."/>
            <person name="Storesund J.E."/>
            <person name="Kallscheuer N."/>
            <person name="Luecker S."/>
            <person name="Lage O.M."/>
            <person name="Pohl T."/>
            <person name="Merkel B.J."/>
            <person name="Hornburger P."/>
            <person name="Mueller R.-W."/>
            <person name="Bruemmer F."/>
            <person name="Labrenz M."/>
            <person name="Spormann A.M."/>
            <person name="Op Den Camp H."/>
            <person name="Overmann J."/>
            <person name="Amann R."/>
            <person name="Jetten M.S.M."/>
            <person name="Mascher T."/>
            <person name="Medema M.H."/>
            <person name="Devos D.P."/>
            <person name="Kaster A.-K."/>
            <person name="Ovreas L."/>
            <person name="Rohde M."/>
            <person name="Galperin M.Y."/>
            <person name="Jogler C."/>
        </authorList>
    </citation>
    <scope>NUCLEOTIDE SEQUENCE [LARGE SCALE GENOMIC DNA]</scope>
    <source>
        <strain evidence="2 3">Pan14r</strain>
    </source>
</reference>
<evidence type="ECO:0000313" key="3">
    <source>
        <dbReference type="Proteomes" id="UP000317238"/>
    </source>
</evidence>
<dbReference type="GO" id="GO:0042802">
    <property type="term" value="F:identical protein binding"/>
    <property type="evidence" value="ECO:0007669"/>
    <property type="project" value="InterPro"/>
</dbReference>
<gene>
    <name evidence="2" type="ORF">Pan14r_26230</name>
</gene>
<organism evidence="2 3">
    <name type="scientific">Crateriforma conspicua</name>
    <dbReference type="NCBI Taxonomy" id="2527996"/>
    <lineage>
        <taxon>Bacteria</taxon>
        <taxon>Pseudomonadati</taxon>
        <taxon>Planctomycetota</taxon>
        <taxon>Planctomycetia</taxon>
        <taxon>Planctomycetales</taxon>
        <taxon>Planctomycetaceae</taxon>
        <taxon>Crateriforma</taxon>
    </lineage>
</organism>
<name>A0A5C5Y5W5_9PLAN</name>
<accession>A0A5C5Y5W5</accession>
<sequence length="660" mass="72986">MLGWIHWPRCGGGRLRFVILVVCLACLGCLRICSADDLADIRVWRDQTGRFETKAVLVEIKDGRVKLRKADGRVVWPPLSLLSQPDQDYVAKWQEAREASDIFAGGVMEGESPGPVAEATVTAWKPGDEPVSVQPGRLLTVQPMPRPELTDADPRSVSMSPPQAGLTVLPAIAGLADGNIPYLLDPKGMMSLLRVQQGTWDKTKFSQAVLVDHEVNRANPTTRWEEPLHFFNSNPSHGLVVGRADVGSWGATGQMVMLRLDDLGQLNELLRWFPDPGSNESKPRIRQVEFIDAELVLARVGDIIRVYDWNERREVWRLPISGWHRPALSPGGRYFAAQIRDEIALFESKTGHQLGVIKRDDADPVDLAFHPTGLKLAAVGGRDIDIYDLADAGNDRSFSLTEPIDTFYSDPSWTDALHLLVGGTRLVDADLGRQVWQYDLGGRGNDNRAFQSGLFRGVIGGRGGLIVFRHAVPHASVVKAKASVDWSDIQVLSPGDSVRMEISVSGPTNRSKVAELMQAAIAKAGWKLSNTADSVVRFANYRTDRRTHRFRSGPLKDQELPYRPYATVVEVEVGGKVVYRVVDVGRVPDDFKVSLDETLKDAIERQTVPTYRMIERLDLPSHIIQPDFQHGLGKSTLDAEGFVDATDFVSGLVQAPPRGR</sequence>
<feature type="domain" description="SLA1 homology" evidence="1">
    <location>
        <begin position="37"/>
        <end position="95"/>
    </location>
</feature>
<dbReference type="AlphaFoldDB" id="A0A5C5Y5W5"/>
<dbReference type="GO" id="GO:0030674">
    <property type="term" value="F:protein-macromolecule adaptor activity"/>
    <property type="evidence" value="ECO:0007669"/>
    <property type="project" value="InterPro"/>
</dbReference>
<dbReference type="Proteomes" id="UP000317238">
    <property type="component" value="Unassembled WGS sequence"/>
</dbReference>
<dbReference type="Gene3D" id="2.30.30.700">
    <property type="entry name" value="SLA1 homology domain 1"/>
    <property type="match status" value="1"/>
</dbReference>
<dbReference type="EMBL" id="SJPL01000001">
    <property type="protein sequence ID" value="TWT70318.1"/>
    <property type="molecule type" value="Genomic_DNA"/>
</dbReference>
<comment type="caution">
    <text evidence="2">The sequence shown here is derived from an EMBL/GenBank/DDBJ whole genome shotgun (WGS) entry which is preliminary data.</text>
</comment>
<dbReference type="SUPFAM" id="SSF75011">
    <property type="entry name" value="3-carboxy-cis,cis-mucoante lactonizing enzyme"/>
    <property type="match status" value="1"/>
</dbReference>